<feature type="transmembrane region" description="Helical" evidence="15">
    <location>
        <begin position="265"/>
        <end position="286"/>
    </location>
</feature>
<evidence type="ECO:0000256" key="8">
    <source>
        <dbReference type="ARBA" id="ARBA00022692"/>
    </source>
</evidence>
<comment type="subcellular location">
    <subcellularLocation>
        <location evidence="1">Endoplasmic reticulum membrane</location>
        <topology evidence="1">Multi-pass membrane protein</topology>
    </subcellularLocation>
</comment>
<name>A0A5C5FTP2_9BASI</name>
<organism evidence="16 17">
    <name type="scientific">Rhodotorula diobovata</name>
    <dbReference type="NCBI Taxonomy" id="5288"/>
    <lineage>
        <taxon>Eukaryota</taxon>
        <taxon>Fungi</taxon>
        <taxon>Dikarya</taxon>
        <taxon>Basidiomycota</taxon>
        <taxon>Pucciniomycotina</taxon>
        <taxon>Microbotryomycetes</taxon>
        <taxon>Sporidiobolales</taxon>
        <taxon>Sporidiobolaceae</taxon>
        <taxon>Rhodotorula</taxon>
    </lineage>
</organism>
<accession>A0A5C5FTP2</accession>
<evidence type="ECO:0000256" key="14">
    <source>
        <dbReference type="ARBA" id="ARBA00048064"/>
    </source>
</evidence>
<reference evidence="16 17" key="1">
    <citation type="submission" date="2019-03" db="EMBL/GenBank/DDBJ databases">
        <title>Rhodosporidium diobovatum UCD-FST 08-225 genome sequencing, assembly, and annotation.</title>
        <authorList>
            <person name="Fakankun I.U."/>
            <person name="Fristensky B."/>
            <person name="Levin D.B."/>
        </authorList>
    </citation>
    <scope>NUCLEOTIDE SEQUENCE [LARGE SCALE GENOMIC DNA]</scope>
    <source>
        <strain evidence="16 17">UCD-FST 08-225</strain>
    </source>
</reference>
<evidence type="ECO:0000313" key="17">
    <source>
        <dbReference type="Proteomes" id="UP000311382"/>
    </source>
</evidence>
<dbReference type="EC" id="2.4.1.256" evidence="4"/>
<dbReference type="GO" id="GO:0006488">
    <property type="term" value="P:dolichol-linked oligosaccharide biosynthetic process"/>
    <property type="evidence" value="ECO:0007669"/>
    <property type="project" value="InterPro"/>
</dbReference>
<feature type="transmembrane region" description="Helical" evidence="15">
    <location>
        <begin position="412"/>
        <end position="431"/>
    </location>
</feature>
<feature type="transmembrane region" description="Helical" evidence="15">
    <location>
        <begin position="384"/>
        <end position="405"/>
    </location>
</feature>
<feature type="transmembrane region" description="Helical" evidence="15">
    <location>
        <begin position="306"/>
        <end position="327"/>
    </location>
</feature>
<keyword evidence="9" id="KW-0256">Endoplasmic reticulum</keyword>
<feature type="transmembrane region" description="Helical" evidence="15">
    <location>
        <begin position="169"/>
        <end position="189"/>
    </location>
</feature>
<evidence type="ECO:0000256" key="5">
    <source>
        <dbReference type="ARBA" id="ARBA00018512"/>
    </source>
</evidence>
<dbReference type="PANTHER" id="PTHR12989">
    <property type="entry name" value="ALPHA-1,2-GLUCOSYLTRANSFERASE ALG10"/>
    <property type="match status" value="1"/>
</dbReference>
<proteinExistence type="inferred from homology"/>
<dbReference type="AlphaFoldDB" id="A0A5C5FTP2"/>
<evidence type="ECO:0000256" key="12">
    <source>
        <dbReference type="ARBA" id="ARBA00032069"/>
    </source>
</evidence>
<dbReference type="OrthoDB" id="4769at2759"/>
<evidence type="ECO:0000256" key="9">
    <source>
        <dbReference type="ARBA" id="ARBA00022824"/>
    </source>
</evidence>
<comment type="function">
    <text evidence="13">Dol-P-Glc:Glc(2)Man(9)GlcNAc(2)-PP-Dol alpha-1,2-glucosyltransferase that operates in the biosynthetic pathway of dolichol-linked oligosaccharides, the glycan precursors employed in protein asparagine (N)-glycosylation. The assembly of dolichol-linked oligosaccharides begins on the cytosolic side of the endoplasmic reticulum membrane and finishes in its lumen. The sequential addition of sugars to dolichol pyrophosphate produces dolichol-linked oligosaccharides containing fourteen sugars, including two GlcNAcs, nine mannoses and three glucoses. Once assembled, the oligosaccharide is transferred from the lipid to nascent proteins by oligosaccharyltransferases. In the lumen of the endoplasmic reticulum, adds the third and last glucose residue from dolichyl phosphate glucose (Dol-P-Glc) onto the lipid-linked oligosaccharide intermediate Glc(2)Man(9)GlcNAc(2)-PP-Dol to produce Glc(3)Man(9)GlcNAc(2)-PP-Dol.</text>
</comment>
<feature type="transmembrane region" description="Helical" evidence="15">
    <location>
        <begin position="437"/>
        <end position="459"/>
    </location>
</feature>
<evidence type="ECO:0000256" key="4">
    <source>
        <dbReference type="ARBA" id="ARBA00011967"/>
    </source>
</evidence>
<evidence type="ECO:0000256" key="15">
    <source>
        <dbReference type="SAM" id="Phobius"/>
    </source>
</evidence>
<dbReference type="Proteomes" id="UP000311382">
    <property type="component" value="Unassembled WGS sequence"/>
</dbReference>
<evidence type="ECO:0000313" key="16">
    <source>
        <dbReference type="EMBL" id="TNY19679.1"/>
    </source>
</evidence>
<evidence type="ECO:0000256" key="7">
    <source>
        <dbReference type="ARBA" id="ARBA00022679"/>
    </source>
</evidence>
<keyword evidence="11 15" id="KW-0472">Membrane</keyword>
<dbReference type="STRING" id="5288.A0A5C5FTP2"/>
<dbReference type="PIRSF" id="PIRSF028810">
    <property type="entry name" value="Alpha1_2_glucosyltferase_Alg10"/>
    <property type="match status" value="1"/>
</dbReference>
<comment type="caution">
    <text evidence="16">The sequence shown here is derived from an EMBL/GenBank/DDBJ whole genome shotgun (WGS) entry which is preliminary data.</text>
</comment>
<feature type="transmembrane region" description="Helical" evidence="15">
    <location>
        <begin position="502"/>
        <end position="522"/>
    </location>
</feature>
<evidence type="ECO:0000256" key="11">
    <source>
        <dbReference type="ARBA" id="ARBA00023136"/>
    </source>
</evidence>
<dbReference type="InterPro" id="IPR016900">
    <property type="entry name" value="Alg10"/>
</dbReference>
<evidence type="ECO:0000256" key="3">
    <source>
        <dbReference type="ARBA" id="ARBA00010600"/>
    </source>
</evidence>
<evidence type="ECO:0000256" key="13">
    <source>
        <dbReference type="ARBA" id="ARBA00044727"/>
    </source>
</evidence>
<evidence type="ECO:0000256" key="6">
    <source>
        <dbReference type="ARBA" id="ARBA00022676"/>
    </source>
</evidence>
<comment type="catalytic activity">
    <reaction evidence="14">
        <text>an alpha-D-Glc-(1-&gt;3)-alpha-D-Glc-(1-&gt;3)-alpha-D-Man-(1-&gt;2)-alpha-D-Man-(1-&gt;2)-alpha-D-Man-(1-&gt;3)-[alpha-D-Man-(1-&gt;2)-alpha-D-Man-(1-&gt;3)-[alpha-D-Man-(1-&gt;2)-alpha-D-Man-(1-&gt;6)]-alpha-D-Man-(1-&gt;6)]-beta-D-Man-(1-&gt;4)-beta-D-GlcNAc-(1-&gt;4)-alpha-D-GlcNAc-diphospho-di-trans,poly-cis-dolichol + a di-trans,poly-cis-dolichyl beta-D-glucosyl phosphate = a alpha-D-Glc-(1-&gt;2)-alpha-D-Glc-(1-&gt;3)-alpha-D-Glc-(1-&gt;3)-alpha-D-Man-(1-&gt;2)-alpha-D-Man-(1-&gt;2)-alpha-D-Man-(1-&gt;3)-[alpha-D-Man-(1-&gt;2)-alpha-D-Man-(1-&gt;3)-[alpha-D-Man-(1-&gt;2)-alpha-D-Man-(1-&gt;6)]-alpha-D-Man-(1-&gt;6)]-beta-D-Man-(1-&gt;4)-beta-D-GlcNAc-(1-&gt;4)-alpha-D-GlcNAc-diphospho-di-trans,poly-cis-dolichol + a di-trans,poly-cis-dolichyl phosphate + H(+)</text>
        <dbReference type="Rhea" id="RHEA:29543"/>
        <dbReference type="Rhea" id="RHEA-COMP:19498"/>
        <dbReference type="Rhea" id="RHEA-COMP:19502"/>
        <dbReference type="Rhea" id="RHEA-COMP:19512"/>
        <dbReference type="Rhea" id="RHEA-COMP:19522"/>
        <dbReference type="ChEBI" id="CHEBI:15378"/>
        <dbReference type="ChEBI" id="CHEBI:57525"/>
        <dbReference type="ChEBI" id="CHEBI:57683"/>
        <dbReference type="ChEBI" id="CHEBI:132522"/>
        <dbReference type="ChEBI" id="CHEBI:132523"/>
        <dbReference type="EC" id="2.4.1.256"/>
    </reaction>
    <physiologicalReaction direction="left-to-right" evidence="14">
        <dbReference type="Rhea" id="RHEA:29544"/>
    </physiologicalReaction>
</comment>
<keyword evidence="17" id="KW-1185">Reference proteome</keyword>
<feature type="transmembrane region" description="Helical" evidence="15">
    <location>
        <begin position="339"/>
        <end position="364"/>
    </location>
</feature>
<dbReference type="GO" id="GO:0005789">
    <property type="term" value="C:endoplasmic reticulum membrane"/>
    <property type="evidence" value="ECO:0007669"/>
    <property type="project" value="UniProtKB-SubCell"/>
</dbReference>
<dbReference type="Pfam" id="PF04922">
    <property type="entry name" value="DIE2_ALG10"/>
    <property type="match status" value="1"/>
</dbReference>
<sequence length="555" mass="60403">MLPQAPPRAHLAAYAACVAAAVSVSHAVNRIVPEPYMDEIFHVPQAQAYCRGDWRYWDPALTTPPGLYLLPAFFAQLQRALAPLLPRVLGPGAANPCSVANLRRTNLALACALPPLYARLVRLVTTAAPPTSREQAPVAANGAEAADNPTRAWEPLVVALFPLLGWWAWLYYTDLPAVVSVLLCWTCALERRWVASALLGAASLLFRQTNIVWVLFVAAQAALREVSRAGAADRVRDPLLVDAQPSDLLRTPLSLARAALSHPRALVPVIAAYAPVFAAAGAFVQWNGGIVLGDKSNHAPTVHVPQVYYLVASTAAFFAPHVLGVSGAARALGGSATRFLCSGAVLLGMCWTIKHHTIAHPFLLSDNRHYAFYLWRRLLNVTPWARYALSPAYLASASLLFLSLAQARTMRLSTLVLLCGASTAVLVPTPLLEPRYFLVPLVVSRAYLVPVAAGAGAGANVGEARAEGSSVPHKRNHAALRRRRARLSSSPSLSASRRRTRLLLLEAALYLSIHALTLYLFLWRPFRWEIPLGADGRGLDGRDEREVGRWQRFMW</sequence>
<keyword evidence="8 15" id="KW-0812">Transmembrane</keyword>
<dbReference type="GO" id="GO:0106073">
    <property type="term" value="F:dolichyl pyrophosphate Glc2Man9GlcNAc2 alpha-1,2-glucosyltransferase activity"/>
    <property type="evidence" value="ECO:0007669"/>
    <property type="project" value="UniProtKB-EC"/>
</dbReference>
<comment type="pathway">
    <text evidence="2">Protein modification; protein glycosylation.</text>
</comment>
<dbReference type="PANTHER" id="PTHR12989:SF10">
    <property type="entry name" value="DOL-P-GLC:GLC(2)MAN(9)GLCNAC(2)-PP-DOL ALPHA-1,2-GLUCOSYLTRANSFERASE-RELATED"/>
    <property type="match status" value="1"/>
</dbReference>
<dbReference type="EMBL" id="SOZI01000088">
    <property type="protein sequence ID" value="TNY19679.1"/>
    <property type="molecule type" value="Genomic_DNA"/>
</dbReference>
<keyword evidence="10 15" id="KW-1133">Transmembrane helix</keyword>
<keyword evidence="6" id="KW-0328">Glycosyltransferase</keyword>
<keyword evidence="7" id="KW-0808">Transferase</keyword>
<evidence type="ECO:0000256" key="2">
    <source>
        <dbReference type="ARBA" id="ARBA00004922"/>
    </source>
</evidence>
<evidence type="ECO:0000256" key="1">
    <source>
        <dbReference type="ARBA" id="ARBA00004477"/>
    </source>
</evidence>
<evidence type="ECO:0000256" key="10">
    <source>
        <dbReference type="ARBA" id="ARBA00022989"/>
    </source>
</evidence>
<gene>
    <name evidence="16" type="ORF">DMC30DRAFT_447736</name>
</gene>
<protein>
    <recommendedName>
        <fullName evidence="5">Dol-P-Glc:Glc(2)Man(9)GlcNAc(2)-PP-Dol alpha-1,2-glucosyltransferase</fullName>
        <ecNumber evidence="4">2.4.1.256</ecNumber>
    </recommendedName>
    <alternativeName>
        <fullName evidence="12">Asparagine-linked glycosylation protein 10</fullName>
    </alternativeName>
</protein>
<comment type="similarity">
    <text evidence="3">Belongs to the ALG10 glucosyltransferase family.</text>
</comment>